<dbReference type="GO" id="GO:0016020">
    <property type="term" value="C:membrane"/>
    <property type="evidence" value="ECO:0007669"/>
    <property type="project" value="UniProtKB-SubCell"/>
</dbReference>
<dbReference type="EMBL" id="CAJZBQ010000012">
    <property type="protein sequence ID" value="CAG9314703.1"/>
    <property type="molecule type" value="Genomic_DNA"/>
</dbReference>
<evidence type="ECO:0000256" key="5">
    <source>
        <dbReference type="SAM" id="Phobius"/>
    </source>
</evidence>
<evidence type="ECO:0000256" key="1">
    <source>
        <dbReference type="ARBA" id="ARBA00004141"/>
    </source>
</evidence>
<dbReference type="SMART" id="SM01417">
    <property type="entry name" value="Solute_trans_a"/>
    <property type="match status" value="1"/>
</dbReference>
<organism evidence="6 7">
    <name type="scientific">Blepharisma stoltei</name>
    <dbReference type="NCBI Taxonomy" id="1481888"/>
    <lineage>
        <taxon>Eukaryota</taxon>
        <taxon>Sar</taxon>
        <taxon>Alveolata</taxon>
        <taxon>Ciliophora</taxon>
        <taxon>Postciliodesmatophora</taxon>
        <taxon>Heterotrichea</taxon>
        <taxon>Heterotrichida</taxon>
        <taxon>Blepharismidae</taxon>
        <taxon>Blepharisma</taxon>
    </lineage>
</organism>
<evidence type="ECO:0000313" key="7">
    <source>
        <dbReference type="Proteomes" id="UP001162131"/>
    </source>
</evidence>
<keyword evidence="3 5" id="KW-1133">Transmembrane helix</keyword>
<feature type="transmembrane region" description="Helical" evidence="5">
    <location>
        <begin position="26"/>
        <end position="47"/>
    </location>
</feature>
<dbReference type="Proteomes" id="UP001162131">
    <property type="component" value="Unassembled WGS sequence"/>
</dbReference>
<comment type="subcellular location">
    <subcellularLocation>
        <location evidence="1">Membrane</location>
        <topology evidence="1">Multi-pass membrane protein</topology>
    </subcellularLocation>
</comment>
<evidence type="ECO:0000256" key="3">
    <source>
        <dbReference type="ARBA" id="ARBA00022989"/>
    </source>
</evidence>
<reference evidence="6" key="1">
    <citation type="submission" date="2021-09" db="EMBL/GenBank/DDBJ databases">
        <authorList>
            <consortium name="AG Swart"/>
            <person name="Singh M."/>
            <person name="Singh A."/>
            <person name="Seah K."/>
            <person name="Emmerich C."/>
        </authorList>
    </citation>
    <scope>NUCLEOTIDE SEQUENCE</scope>
    <source>
        <strain evidence="6">ATCC30299</strain>
    </source>
</reference>
<evidence type="ECO:0000256" key="4">
    <source>
        <dbReference type="ARBA" id="ARBA00023136"/>
    </source>
</evidence>
<feature type="transmembrane region" description="Helical" evidence="5">
    <location>
        <begin position="164"/>
        <end position="188"/>
    </location>
</feature>
<feature type="transmembrane region" description="Helical" evidence="5">
    <location>
        <begin position="243"/>
        <end position="266"/>
    </location>
</feature>
<dbReference type="Pfam" id="PF03619">
    <property type="entry name" value="Solute_trans_a"/>
    <property type="match status" value="1"/>
</dbReference>
<proteinExistence type="predicted"/>
<dbReference type="PANTHER" id="PTHR23423">
    <property type="entry name" value="ORGANIC SOLUTE TRANSPORTER-RELATED"/>
    <property type="match status" value="1"/>
</dbReference>
<sequence length="322" mass="36963">MSDADNSTNTDTSDNEGSHGDLGEKAAVFVSGVVLFISTLLVLYQLWKYYRHMIYKQAQIALMVLFLMPMLIGWTALAVISTMEKQKTLEFCLNMYKSIGLIAFMYYIDRMMGWIKEGDENKYSKKERQECLMRIKKAKCIYFCVKPSPLTTPKEADSYITKTYIGVLQLSVVLFLIGVGELIVYFLFHDVWVYKGPTHYSLAYLAMIAKFCSSCFALSYLFNFSHFAHHIPELERLGITTKFYIIKLSMMFTEIQPLLILILVELGVISSDNKYTVDEMTTYTNSLLLCSEMIVVGFLQLLIFPVEDFTLSPEARKPLKEV</sequence>
<dbReference type="AlphaFoldDB" id="A0AAU9IKW8"/>
<keyword evidence="2 5" id="KW-0812">Transmembrane</keyword>
<gene>
    <name evidence="6" type="ORF">BSTOLATCC_MIC11701</name>
</gene>
<feature type="transmembrane region" description="Helical" evidence="5">
    <location>
        <begin position="59"/>
        <end position="82"/>
    </location>
</feature>
<keyword evidence="7" id="KW-1185">Reference proteome</keyword>
<evidence type="ECO:0000313" key="6">
    <source>
        <dbReference type="EMBL" id="CAG9314703.1"/>
    </source>
</evidence>
<comment type="caution">
    <text evidence="6">The sequence shown here is derived from an EMBL/GenBank/DDBJ whole genome shotgun (WGS) entry which is preliminary data.</text>
</comment>
<feature type="transmembrane region" description="Helical" evidence="5">
    <location>
        <begin position="200"/>
        <end position="222"/>
    </location>
</feature>
<keyword evidence="4 5" id="KW-0472">Membrane</keyword>
<feature type="transmembrane region" description="Helical" evidence="5">
    <location>
        <begin position="286"/>
        <end position="306"/>
    </location>
</feature>
<accession>A0AAU9IKW8</accession>
<evidence type="ECO:0000256" key="2">
    <source>
        <dbReference type="ARBA" id="ARBA00022692"/>
    </source>
</evidence>
<protein>
    <submittedName>
        <fullName evidence="6">Uncharacterized protein</fullName>
    </submittedName>
</protein>
<dbReference type="InterPro" id="IPR005178">
    <property type="entry name" value="Ostalpha/TMEM184C"/>
</dbReference>
<name>A0AAU9IKW8_9CILI</name>